<accession>A0ABQ8FNW0</accession>
<dbReference type="PROSITE" id="PS00491">
    <property type="entry name" value="PROLINE_PEPTIDASE"/>
    <property type="match status" value="1"/>
</dbReference>
<evidence type="ECO:0000256" key="1">
    <source>
        <dbReference type="ARBA" id="ARBA00001936"/>
    </source>
</evidence>
<sequence length="610" mass="67991">MTISPTDTSSRLAKLREQLKAHNVHAFIVPSEDAHQSEYLAPCDARRSYISGFTGSAGLAVVTTDRAALWTDGRYYLQASQQLDSNWELQKAGLPDVPSKEEWLVKVLAKGSRVAIDPEVISIDSAKPLYDALAETGHVLVQTPNLVDAIWDTRPARPVNPIVVLDVKFAGKPFEEKIAELQDKLRKEQCWGVAVTALDEIAWLFNLRGSDIQYNPVFFSYALVTTEHAYLYVDDCKVTDAVKTHFGSKVTVKPYNYFFDHLKAFKTEKMDTDLTEKISVDFRCSLAVKEALGGDSCVSVSRSPIQTSKAIKTEAELEGFRQSHIRDAAALCRYFAWLENELVNKKSCITEADGADVLEKFRSELPNFVGLSFDTISSTGPNGAIIHYKPEHGSCANIDVNQLYLCDSGAQFLDGTTDVTRTLHFGTPSAREKDAFTRVLQGHINIDTAVFPVGTTGYILDIVARMPLWRAGLDFRHGTGHGVGSYLNVHEGPQGIGLRIAYNDIKLEPGMTITNEPGYYEDGAFGIRIENVLLVKKIETPNRFGDRDYLGFEHVTVAPIQTKLVDVNQISAEERKWINAYNKECFEKVSPLLSKDEPGYKWLERETLAF</sequence>
<comment type="caution">
    <text evidence="10">The sequence shown here is derived from an EMBL/GenBank/DDBJ whole genome shotgun (WGS) entry which is preliminary data.</text>
</comment>
<dbReference type="InterPro" id="IPR029149">
    <property type="entry name" value="Creatin/AminoP/Spt16_N"/>
</dbReference>
<evidence type="ECO:0000313" key="11">
    <source>
        <dbReference type="Proteomes" id="UP001648503"/>
    </source>
</evidence>
<dbReference type="CDD" id="cd01085">
    <property type="entry name" value="APP"/>
    <property type="match status" value="1"/>
</dbReference>
<dbReference type="InterPro" id="IPR036005">
    <property type="entry name" value="Creatinase/aminopeptidase-like"/>
</dbReference>
<dbReference type="Proteomes" id="UP001648503">
    <property type="component" value="Unassembled WGS sequence"/>
</dbReference>
<dbReference type="EMBL" id="JAFCIX010000003">
    <property type="protein sequence ID" value="KAH6601584.1"/>
    <property type="molecule type" value="Genomic_DNA"/>
</dbReference>
<proteinExistence type="inferred from homology"/>
<gene>
    <name evidence="10" type="ORF">BASA50_001531</name>
</gene>
<dbReference type="SUPFAM" id="SSF55920">
    <property type="entry name" value="Creatinase/aminopeptidase"/>
    <property type="match status" value="1"/>
</dbReference>
<reference evidence="10 11" key="1">
    <citation type="submission" date="2021-02" db="EMBL/GenBank/DDBJ databases">
        <title>Variation within the Batrachochytrium salamandrivorans European outbreak.</title>
        <authorList>
            <person name="Kelly M."/>
            <person name="Pasmans F."/>
            <person name="Shea T.P."/>
            <person name="Munoz J.F."/>
            <person name="Carranza S."/>
            <person name="Cuomo C.A."/>
            <person name="Martel A."/>
        </authorList>
    </citation>
    <scope>NUCLEOTIDE SEQUENCE [LARGE SCALE GENOMIC DNA]</scope>
    <source>
        <strain evidence="10 11">AMFP18/2</strain>
    </source>
</reference>
<keyword evidence="3 6" id="KW-0479">Metal-binding</keyword>
<dbReference type="Pfam" id="PF16188">
    <property type="entry name" value="Peptidase_M24_C"/>
    <property type="match status" value="1"/>
</dbReference>
<comment type="similarity">
    <text evidence="2 6">Belongs to the peptidase M24B family.</text>
</comment>
<evidence type="ECO:0000256" key="4">
    <source>
        <dbReference type="ARBA" id="ARBA00022801"/>
    </source>
</evidence>
<dbReference type="Gene3D" id="3.40.350.10">
    <property type="entry name" value="Creatinase/prolidase N-terminal domain"/>
    <property type="match status" value="2"/>
</dbReference>
<dbReference type="SUPFAM" id="SSF53092">
    <property type="entry name" value="Creatinase/prolidase N-terminal domain"/>
    <property type="match status" value="1"/>
</dbReference>
<dbReference type="InterPro" id="IPR000587">
    <property type="entry name" value="Creatinase_N"/>
</dbReference>
<evidence type="ECO:0000259" key="7">
    <source>
        <dbReference type="Pfam" id="PF00557"/>
    </source>
</evidence>
<evidence type="ECO:0000256" key="3">
    <source>
        <dbReference type="ARBA" id="ARBA00022723"/>
    </source>
</evidence>
<protein>
    <recommendedName>
        <fullName evidence="12">Xaa-Pro aminopeptidase P</fullName>
    </recommendedName>
</protein>
<name>A0ABQ8FNW0_9FUNG</name>
<dbReference type="Pfam" id="PF00557">
    <property type="entry name" value="Peptidase_M24"/>
    <property type="match status" value="1"/>
</dbReference>
<dbReference type="InterPro" id="IPR032416">
    <property type="entry name" value="Peptidase_M24_C"/>
</dbReference>
<dbReference type="Pfam" id="PF16189">
    <property type="entry name" value="Creatinase_N_2"/>
    <property type="match status" value="1"/>
</dbReference>
<dbReference type="InterPro" id="IPR000994">
    <property type="entry name" value="Pept_M24"/>
</dbReference>
<evidence type="ECO:0000256" key="5">
    <source>
        <dbReference type="ARBA" id="ARBA00023211"/>
    </source>
</evidence>
<comment type="cofactor">
    <cofactor evidence="1">
        <name>Mn(2+)</name>
        <dbReference type="ChEBI" id="CHEBI:29035"/>
    </cofactor>
</comment>
<organism evidence="10 11">
    <name type="scientific">Batrachochytrium salamandrivorans</name>
    <dbReference type="NCBI Taxonomy" id="1357716"/>
    <lineage>
        <taxon>Eukaryota</taxon>
        <taxon>Fungi</taxon>
        <taxon>Fungi incertae sedis</taxon>
        <taxon>Chytridiomycota</taxon>
        <taxon>Chytridiomycota incertae sedis</taxon>
        <taxon>Chytridiomycetes</taxon>
        <taxon>Rhizophydiales</taxon>
        <taxon>Rhizophydiales incertae sedis</taxon>
        <taxon>Batrachochytrium</taxon>
    </lineage>
</organism>
<keyword evidence="4" id="KW-0378">Hydrolase</keyword>
<feature type="domain" description="Creatinase N-terminal" evidence="8">
    <location>
        <begin position="11"/>
        <end position="148"/>
    </location>
</feature>
<dbReference type="InterPro" id="IPR033740">
    <property type="entry name" value="Pept_M24B"/>
</dbReference>
<dbReference type="Gene3D" id="3.90.230.10">
    <property type="entry name" value="Creatinase/methionine aminopeptidase superfamily"/>
    <property type="match status" value="1"/>
</dbReference>
<dbReference type="InterPro" id="IPR001131">
    <property type="entry name" value="Peptidase_M24B_aminopep-P_CS"/>
</dbReference>
<dbReference type="PANTHER" id="PTHR43763">
    <property type="entry name" value="XAA-PRO AMINOPEPTIDASE 1"/>
    <property type="match status" value="1"/>
</dbReference>
<dbReference type="PANTHER" id="PTHR43763:SF6">
    <property type="entry name" value="XAA-PRO AMINOPEPTIDASE 1"/>
    <property type="match status" value="1"/>
</dbReference>
<evidence type="ECO:0000313" key="10">
    <source>
        <dbReference type="EMBL" id="KAH6601584.1"/>
    </source>
</evidence>
<dbReference type="Pfam" id="PF01321">
    <property type="entry name" value="Creatinase_N"/>
    <property type="match status" value="1"/>
</dbReference>
<evidence type="ECO:0000259" key="8">
    <source>
        <dbReference type="Pfam" id="PF01321"/>
    </source>
</evidence>
<keyword evidence="11" id="KW-1185">Reference proteome</keyword>
<dbReference type="InterPro" id="IPR050422">
    <property type="entry name" value="X-Pro_aminopeptidase_P"/>
</dbReference>
<evidence type="ECO:0008006" key="12">
    <source>
        <dbReference type="Google" id="ProtNLM"/>
    </source>
</evidence>
<evidence type="ECO:0000256" key="6">
    <source>
        <dbReference type="RuleBase" id="RU000590"/>
    </source>
</evidence>
<evidence type="ECO:0000256" key="2">
    <source>
        <dbReference type="ARBA" id="ARBA00008766"/>
    </source>
</evidence>
<feature type="domain" description="Peptidase M24 C-terminal" evidence="9">
    <location>
        <begin position="549"/>
        <end position="608"/>
    </location>
</feature>
<keyword evidence="5" id="KW-0464">Manganese</keyword>
<evidence type="ECO:0000259" key="9">
    <source>
        <dbReference type="Pfam" id="PF16188"/>
    </source>
</evidence>
<feature type="domain" description="Peptidase M24" evidence="7">
    <location>
        <begin position="319"/>
        <end position="536"/>
    </location>
</feature>